<evidence type="ECO:0000313" key="3">
    <source>
        <dbReference type="Proteomes" id="UP000324758"/>
    </source>
</evidence>
<accession>A0A5D3KPA0</accession>
<organism evidence="2 3">
    <name type="scientific">Bradyrhizobium rifense</name>
    <dbReference type="NCBI Taxonomy" id="515499"/>
    <lineage>
        <taxon>Bacteria</taxon>
        <taxon>Pseudomonadati</taxon>
        <taxon>Pseudomonadota</taxon>
        <taxon>Alphaproteobacteria</taxon>
        <taxon>Hyphomicrobiales</taxon>
        <taxon>Nitrobacteraceae</taxon>
        <taxon>Bradyrhizobium</taxon>
    </lineage>
</organism>
<dbReference type="AlphaFoldDB" id="A0A5D3KPA0"/>
<evidence type="ECO:0000256" key="1">
    <source>
        <dbReference type="SAM" id="MobiDB-lite"/>
    </source>
</evidence>
<reference evidence="2 3" key="1">
    <citation type="submission" date="2019-08" db="EMBL/GenBank/DDBJ databases">
        <title>Bradyrhizobium hipponensis sp. nov., a rhizobium isolated from a Lupinus angustifolius root nodule in Tunisia.</title>
        <authorList>
            <person name="Off K."/>
            <person name="Rejili M."/>
            <person name="Mars M."/>
            <person name="Brachmann A."/>
            <person name="Marin M."/>
        </authorList>
    </citation>
    <scope>NUCLEOTIDE SEQUENCE [LARGE SCALE GENOMIC DNA]</scope>
    <source>
        <strain evidence="2 3">CTAW71</strain>
    </source>
</reference>
<dbReference type="Proteomes" id="UP000324758">
    <property type="component" value="Unassembled WGS sequence"/>
</dbReference>
<proteinExistence type="predicted"/>
<feature type="compositionally biased region" description="Polar residues" evidence="1">
    <location>
        <begin position="72"/>
        <end position="81"/>
    </location>
</feature>
<sequence length="81" mass="9424">MTMFDLSADLQAFYDKHVRLGSERRKKLAGHRDLNITRLKNGLDDLAEESKRPRPHPYNWQNQGGLRDAHPQSGSARRQRL</sequence>
<comment type="caution">
    <text evidence="2">The sequence shown here is derived from an EMBL/GenBank/DDBJ whole genome shotgun (WGS) entry which is preliminary data.</text>
</comment>
<dbReference type="RefSeq" id="WP_148772289.1">
    <property type="nucleotide sequence ID" value="NZ_VSSS01000018.1"/>
</dbReference>
<name>A0A5D3KPA0_9BRAD</name>
<dbReference type="EMBL" id="VSSS01000018">
    <property type="protein sequence ID" value="TYL96626.1"/>
    <property type="molecule type" value="Genomic_DNA"/>
</dbReference>
<protein>
    <submittedName>
        <fullName evidence="2">Uncharacterized protein</fullName>
    </submittedName>
</protein>
<feature type="region of interest" description="Disordered" evidence="1">
    <location>
        <begin position="40"/>
        <end position="81"/>
    </location>
</feature>
<evidence type="ECO:0000313" key="2">
    <source>
        <dbReference type="EMBL" id="TYL96626.1"/>
    </source>
</evidence>
<gene>
    <name evidence="2" type="ORF">FXB40_11325</name>
</gene>
<keyword evidence="3" id="KW-1185">Reference proteome</keyword>